<evidence type="ECO:0000256" key="1">
    <source>
        <dbReference type="SAM" id="MobiDB-lite"/>
    </source>
</evidence>
<feature type="region of interest" description="Disordered" evidence="1">
    <location>
        <begin position="251"/>
        <end position="273"/>
    </location>
</feature>
<evidence type="ECO:0000313" key="2">
    <source>
        <dbReference type="EMBL" id="KAK4158507.1"/>
    </source>
</evidence>
<proteinExistence type="predicted"/>
<sequence length="273" mass="31485">MPQTPPTFTFGRTGQGYQQHHHRPAFSSPLSSSPIRAASVSPPPYQQQPQNHQTISQPLSPCNANYLNTLPRPRETQSSPIPCPSIFDNNAVGGNSNNNSKFRFATRNPRPNPVLKRREDLQEGRRRLFFQNVRQRQEDKRWEMRGGEDELLKLEWWRLNRERQQAKEAEVEQYLGVMDADVMAREEEELQMQMQMQMHAHQDMDALMADAIAQQEEAEVDALVSSLQGQDQAHFSDDDDYDELFMDLIMQQQQQQQQQGGQGMGQSQDVEMS</sequence>
<keyword evidence="3" id="KW-1185">Reference proteome</keyword>
<feature type="region of interest" description="Disordered" evidence="1">
    <location>
        <begin position="1"/>
        <end position="114"/>
    </location>
</feature>
<reference evidence="2" key="1">
    <citation type="journal article" date="2023" name="Mol. Phylogenet. Evol.">
        <title>Genome-scale phylogeny and comparative genomics of the fungal order Sordariales.</title>
        <authorList>
            <person name="Hensen N."/>
            <person name="Bonometti L."/>
            <person name="Westerberg I."/>
            <person name="Brannstrom I.O."/>
            <person name="Guillou S."/>
            <person name="Cros-Aarteil S."/>
            <person name="Calhoun S."/>
            <person name="Haridas S."/>
            <person name="Kuo A."/>
            <person name="Mondo S."/>
            <person name="Pangilinan J."/>
            <person name="Riley R."/>
            <person name="LaButti K."/>
            <person name="Andreopoulos B."/>
            <person name="Lipzen A."/>
            <person name="Chen C."/>
            <person name="Yan M."/>
            <person name="Daum C."/>
            <person name="Ng V."/>
            <person name="Clum A."/>
            <person name="Steindorff A."/>
            <person name="Ohm R.A."/>
            <person name="Martin F."/>
            <person name="Silar P."/>
            <person name="Natvig D.O."/>
            <person name="Lalanne C."/>
            <person name="Gautier V."/>
            <person name="Ament-Velasquez S.L."/>
            <person name="Kruys A."/>
            <person name="Hutchinson M.I."/>
            <person name="Powell A.J."/>
            <person name="Barry K."/>
            <person name="Miller A.N."/>
            <person name="Grigoriev I.V."/>
            <person name="Debuchy R."/>
            <person name="Gladieux P."/>
            <person name="Hiltunen Thoren M."/>
            <person name="Johannesson H."/>
        </authorList>
    </citation>
    <scope>NUCLEOTIDE SEQUENCE</scope>
    <source>
        <strain evidence="2">CBS 538.74</strain>
    </source>
</reference>
<reference evidence="2" key="2">
    <citation type="submission" date="2023-05" db="EMBL/GenBank/DDBJ databases">
        <authorList>
            <consortium name="Lawrence Berkeley National Laboratory"/>
            <person name="Steindorff A."/>
            <person name="Hensen N."/>
            <person name="Bonometti L."/>
            <person name="Westerberg I."/>
            <person name="Brannstrom I.O."/>
            <person name="Guillou S."/>
            <person name="Cros-Aarteil S."/>
            <person name="Calhoun S."/>
            <person name="Haridas S."/>
            <person name="Kuo A."/>
            <person name="Mondo S."/>
            <person name="Pangilinan J."/>
            <person name="Riley R."/>
            <person name="Labutti K."/>
            <person name="Andreopoulos B."/>
            <person name="Lipzen A."/>
            <person name="Chen C."/>
            <person name="Yanf M."/>
            <person name="Daum C."/>
            <person name="Ng V."/>
            <person name="Clum A."/>
            <person name="Ohm R."/>
            <person name="Martin F."/>
            <person name="Silar P."/>
            <person name="Natvig D."/>
            <person name="Lalanne C."/>
            <person name="Gautier V."/>
            <person name="Ament-Velasquez S.L."/>
            <person name="Kruys A."/>
            <person name="Hutchinson M.I."/>
            <person name="Powell A.J."/>
            <person name="Barry K."/>
            <person name="Miller A.N."/>
            <person name="Grigoriev I.V."/>
            <person name="Debuchy R."/>
            <person name="Gladieux P."/>
            <person name="Thoren M.H."/>
            <person name="Johannesson H."/>
        </authorList>
    </citation>
    <scope>NUCLEOTIDE SEQUENCE</scope>
    <source>
        <strain evidence="2">CBS 538.74</strain>
    </source>
</reference>
<comment type="caution">
    <text evidence="2">The sequence shown here is derived from an EMBL/GenBank/DDBJ whole genome shotgun (WGS) entry which is preliminary data.</text>
</comment>
<gene>
    <name evidence="2" type="ORF">C8A00DRAFT_10768</name>
</gene>
<dbReference type="Proteomes" id="UP001302745">
    <property type="component" value="Unassembled WGS sequence"/>
</dbReference>
<dbReference type="EMBL" id="MU856838">
    <property type="protein sequence ID" value="KAK4158507.1"/>
    <property type="molecule type" value="Genomic_DNA"/>
</dbReference>
<accession>A0AAN6VVG8</accession>
<organism evidence="2 3">
    <name type="scientific">Chaetomidium leptoderma</name>
    <dbReference type="NCBI Taxonomy" id="669021"/>
    <lineage>
        <taxon>Eukaryota</taxon>
        <taxon>Fungi</taxon>
        <taxon>Dikarya</taxon>
        <taxon>Ascomycota</taxon>
        <taxon>Pezizomycotina</taxon>
        <taxon>Sordariomycetes</taxon>
        <taxon>Sordariomycetidae</taxon>
        <taxon>Sordariales</taxon>
        <taxon>Chaetomiaceae</taxon>
        <taxon>Chaetomidium</taxon>
    </lineage>
</organism>
<feature type="compositionally biased region" description="Polar residues" evidence="1">
    <location>
        <begin position="51"/>
        <end position="68"/>
    </location>
</feature>
<evidence type="ECO:0000313" key="3">
    <source>
        <dbReference type="Proteomes" id="UP001302745"/>
    </source>
</evidence>
<feature type="compositionally biased region" description="Low complexity" evidence="1">
    <location>
        <begin position="89"/>
        <end position="100"/>
    </location>
</feature>
<name>A0AAN6VVG8_9PEZI</name>
<protein>
    <submittedName>
        <fullName evidence="2">Uncharacterized protein</fullName>
    </submittedName>
</protein>
<feature type="compositionally biased region" description="Polar residues" evidence="1">
    <location>
        <begin position="1"/>
        <end position="18"/>
    </location>
</feature>
<dbReference type="AlphaFoldDB" id="A0AAN6VVG8"/>